<dbReference type="SUPFAM" id="SSF50022">
    <property type="entry name" value="ISP domain"/>
    <property type="match status" value="1"/>
</dbReference>
<evidence type="ECO:0000313" key="8">
    <source>
        <dbReference type="EMBL" id="ARN75797.1"/>
    </source>
</evidence>
<evidence type="ECO:0000313" key="9">
    <source>
        <dbReference type="Proteomes" id="UP000193450"/>
    </source>
</evidence>
<feature type="domain" description="Rieske" evidence="7">
    <location>
        <begin position="4"/>
        <end position="101"/>
    </location>
</feature>
<dbReference type="OrthoDB" id="9800167at2"/>
<keyword evidence="3" id="KW-0408">Iron</keyword>
<protein>
    <submittedName>
        <fullName evidence="8">Rieske (2Fe-2S) protein</fullName>
    </submittedName>
</protein>
<name>A0A1X9NLT7_9GAMM</name>
<sequence length="103" mass="11783">MRFYSLDKLINLHDGYRKVFKIDLYNLILLQVAGERYLLESTCPHRGHPISESDIDGSRLRCSLHGYQFDIATGELMVATEAPCRGLKTYELIYQGTEIGVML</sequence>
<proteinExistence type="inferred from homology"/>
<dbReference type="RefSeq" id="WP_085759989.1">
    <property type="nucleotide sequence ID" value="NZ_CP019343.1"/>
</dbReference>
<dbReference type="PANTHER" id="PTHR21496:SF0">
    <property type="entry name" value="RIESKE DOMAIN-CONTAINING PROTEIN"/>
    <property type="match status" value="1"/>
</dbReference>
<reference evidence="8 9" key="1">
    <citation type="submission" date="2016-11" db="EMBL/GenBank/DDBJ databases">
        <title>Trade-off between light-utilization and light-protection in marine flavobacteria.</title>
        <authorList>
            <person name="Kumagai Y."/>
        </authorList>
    </citation>
    <scope>NUCLEOTIDE SEQUENCE [LARGE SCALE GENOMIC DNA]</scope>
    <source>
        <strain evidence="8 9">NBRC 107125</strain>
    </source>
</reference>
<dbReference type="STRING" id="716816.BST96_17795"/>
<keyword evidence="1" id="KW-0001">2Fe-2S</keyword>
<evidence type="ECO:0000256" key="3">
    <source>
        <dbReference type="ARBA" id="ARBA00023004"/>
    </source>
</evidence>
<dbReference type="PROSITE" id="PS51296">
    <property type="entry name" value="RIESKE"/>
    <property type="match status" value="1"/>
</dbReference>
<dbReference type="Pfam" id="PF00355">
    <property type="entry name" value="Rieske"/>
    <property type="match status" value="1"/>
</dbReference>
<dbReference type="CDD" id="cd03467">
    <property type="entry name" value="Rieske"/>
    <property type="match status" value="1"/>
</dbReference>
<accession>A0A1X9NLT7</accession>
<evidence type="ECO:0000256" key="6">
    <source>
        <dbReference type="ARBA" id="ARBA00038001"/>
    </source>
</evidence>
<dbReference type="PANTHER" id="PTHR21496">
    <property type="entry name" value="FERREDOXIN-RELATED"/>
    <property type="match status" value="1"/>
</dbReference>
<dbReference type="AlphaFoldDB" id="A0A1X9NLT7"/>
<comment type="similarity">
    <text evidence="6">Belongs to the bacterial ring-hydroxylating dioxygenase ferredoxin component family.</text>
</comment>
<evidence type="ECO:0000256" key="5">
    <source>
        <dbReference type="ARBA" id="ARBA00034078"/>
    </source>
</evidence>
<evidence type="ECO:0000256" key="2">
    <source>
        <dbReference type="ARBA" id="ARBA00022723"/>
    </source>
</evidence>
<evidence type="ECO:0000259" key="7">
    <source>
        <dbReference type="PROSITE" id="PS51296"/>
    </source>
</evidence>
<dbReference type="InterPro" id="IPR036922">
    <property type="entry name" value="Rieske_2Fe-2S_sf"/>
</dbReference>
<dbReference type="InterPro" id="IPR017941">
    <property type="entry name" value="Rieske_2Fe-2S"/>
</dbReference>
<evidence type="ECO:0000256" key="4">
    <source>
        <dbReference type="ARBA" id="ARBA00023014"/>
    </source>
</evidence>
<comment type="cofactor">
    <cofactor evidence="5">
        <name>[2Fe-2S] cluster</name>
        <dbReference type="ChEBI" id="CHEBI:190135"/>
    </cofactor>
</comment>
<keyword evidence="9" id="KW-1185">Reference proteome</keyword>
<dbReference type="GO" id="GO:0046872">
    <property type="term" value="F:metal ion binding"/>
    <property type="evidence" value="ECO:0007669"/>
    <property type="project" value="UniProtKB-KW"/>
</dbReference>
<dbReference type="Gene3D" id="2.102.10.10">
    <property type="entry name" value="Rieske [2Fe-2S] iron-sulphur domain"/>
    <property type="match status" value="1"/>
</dbReference>
<dbReference type="KEGG" id="osg:BST96_17795"/>
<keyword evidence="4" id="KW-0411">Iron-sulfur</keyword>
<dbReference type="EMBL" id="CP019343">
    <property type="protein sequence ID" value="ARN75797.1"/>
    <property type="molecule type" value="Genomic_DNA"/>
</dbReference>
<keyword evidence="2" id="KW-0479">Metal-binding</keyword>
<dbReference type="GO" id="GO:0051537">
    <property type="term" value="F:2 iron, 2 sulfur cluster binding"/>
    <property type="evidence" value="ECO:0007669"/>
    <property type="project" value="UniProtKB-KW"/>
</dbReference>
<dbReference type="Proteomes" id="UP000193450">
    <property type="component" value="Chromosome"/>
</dbReference>
<evidence type="ECO:0000256" key="1">
    <source>
        <dbReference type="ARBA" id="ARBA00022714"/>
    </source>
</evidence>
<gene>
    <name evidence="8" type="ORF">BST96_17795</name>
</gene>
<organism evidence="8 9">
    <name type="scientific">Oceanicoccus sagamiensis</name>
    <dbReference type="NCBI Taxonomy" id="716816"/>
    <lineage>
        <taxon>Bacteria</taxon>
        <taxon>Pseudomonadati</taxon>
        <taxon>Pseudomonadota</taxon>
        <taxon>Gammaproteobacteria</taxon>
        <taxon>Cellvibrionales</taxon>
        <taxon>Spongiibacteraceae</taxon>
        <taxon>Oceanicoccus</taxon>
    </lineage>
</organism>